<evidence type="ECO:0000313" key="2">
    <source>
        <dbReference type="Proteomes" id="UP000002640"/>
    </source>
</evidence>
<dbReference type="Proteomes" id="UP000002640">
    <property type="component" value="Unassembled WGS sequence"/>
</dbReference>
<dbReference type="EMBL" id="JH159151">
    <property type="protein sequence ID" value="EGZ29159.1"/>
    <property type="molecule type" value="Genomic_DNA"/>
</dbReference>
<dbReference type="GeneID" id="20641104"/>
<sequence>MRYPHYMDVRWGFLALWRAHLKGRLRYQDVRNKQRAWTVTNRRLCVTLPSEDESDIDAHEAIITKVREALALLAVVAQVDTTALGFVLSNYCEVVDDSSETSFQFESDSPETAFQLETPFRLEIGTNPISNGNVPRDDLILLCGPGQHENASHEYSAALQQIAELGKSLKLGEPGVEVEIPVRVDFSSGGGGAQLNELLEVVAAEKMIKEMWRDFYSNTPGELTVEPGKLRCKFVLEPMLADIVDAPIEPELVKIVEQFVEGNVWFSRLELFLQFDPEIKAGRWIARTLLGKLLRSVFDSTRRSFDVANGHYHFRLDDGNFHQFREPEVAYDSGNPEPSTVEALCAAMVLTQTTHALALELDFQPDDEAGSRFWWRWLAYALFSRRARSFSSIKHLKLDFVGRLSVEDAELFTAIVLSDHPEEELFGSRRGRVEEY</sequence>
<organism evidence="1 2">
    <name type="scientific">Phytophthora sojae (strain P6497)</name>
    <name type="common">Soybean stem and root rot agent</name>
    <name type="synonym">Phytophthora megasperma f. sp. glycines</name>
    <dbReference type="NCBI Taxonomy" id="1094619"/>
    <lineage>
        <taxon>Eukaryota</taxon>
        <taxon>Sar</taxon>
        <taxon>Stramenopiles</taxon>
        <taxon>Oomycota</taxon>
        <taxon>Peronosporomycetes</taxon>
        <taxon>Peronosporales</taxon>
        <taxon>Peronosporaceae</taxon>
        <taxon>Phytophthora</taxon>
    </lineage>
</organism>
<dbReference type="AlphaFoldDB" id="G4YJ19"/>
<name>G4YJ19_PHYSP</name>
<dbReference type="RefSeq" id="XP_009516434.1">
    <property type="nucleotide sequence ID" value="XM_009518139.1"/>
</dbReference>
<gene>
    <name evidence="1" type="ORF">PHYSODRAFT_294440</name>
</gene>
<proteinExistence type="predicted"/>
<keyword evidence="2" id="KW-1185">Reference proteome</keyword>
<dbReference type="InParanoid" id="G4YJ19"/>
<evidence type="ECO:0000313" key="1">
    <source>
        <dbReference type="EMBL" id="EGZ29159.1"/>
    </source>
</evidence>
<accession>G4YJ19</accession>
<dbReference type="KEGG" id="psoj:PHYSODRAFT_294440"/>
<protein>
    <submittedName>
        <fullName evidence="1">Uncharacterized protein</fullName>
    </submittedName>
</protein>
<reference evidence="1 2" key="1">
    <citation type="journal article" date="2006" name="Science">
        <title>Phytophthora genome sequences uncover evolutionary origins and mechanisms of pathogenesis.</title>
        <authorList>
            <person name="Tyler B.M."/>
            <person name="Tripathy S."/>
            <person name="Zhang X."/>
            <person name="Dehal P."/>
            <person name="Jiang R.H."/>
            <person name="Aerts A."/>
            <person name="Arredondo F.D."/>
            <person name="Baxter L."/>
            <person name="Bensasson D."/>
            <person name="Beynon J.L."/>
            <person name="Chapman J."/>
            <person name="Damasceno C.M."/>
            <person name="Dorrance A.E."/>
            <person name="Dou D."/>
            <person name="Dickerman A.W."/>
            <person name="Dubchak I.L."/>
            <person name="Garbelotto M."/>
            <person name="Gijzen M."/>
            <person name="Gordon S.G."/>
            <person name="Govers F."/>
            <person name="Grunwald N.J."/>
            <person name="Huang W."/>
            <person name="Ivors K.L."/>
            <person name="Jones R.W."/>
            <person name="Kamoun S."/>
            <person name="Krampis K."/>
            <person name="Lamour K.H."/>
            <person name="Lee M.K."/>
            <person name="McDonald W.H."/>
            <person name="Medina M."/>
            <person name="Meijer H.J."/>
            <person name="Nordberg E.K."/>
            <person name="Maclean D.J."/>
            <person name="Ospina-Giraldo M.D."/>
            <person name="Morris P.F."/>
            <person name="Phuntumart V."/>
            <person name="Putnam N.H."/>
            <person name="Rash S."/>
            <person name="Rose J.K."/>
            <person name="Sakihama Y."/>
            <person name="Salamov A.A."/>
            <person name="Savidor A."/>
            <person name="Scheuring C.F."/>
            <person name="Smith B.M."/>
            <person name="Sobral B.W."/>
            <person name="Terry A."/>
            <person name="Torto-Alalibo T.A."/>
            <person name="Win J."/>
            <person name="Xu Z."/>
            <person name="Zhang H."/>
            <person name="Grigoriev I.V."/>
            <person name="Rokhsar D.S."/>
            <person name="Boore J.L."/>
        </authorList>
    </citation>
    <scope>NUCLEOTIDE SEQUENCE [LARGE SCALE GENOMIC DNA]</scope>
    <source>
        <strain evidence="1 2">P6497</strain>
    </source>
</reference>